<feature type="compositionally biased region" description="Basic and acidic residues" evidence="1">
    <location>
        <begin position="224"/>
        <end position="238"/>
    </location>
</feature>
<accession>A0A7R9HQ30</accession>
<dbReference type="EMBL" id="OB793716">
    <property type="protein sequence ID" value="CAD7428352.1"/>
    <property type="molecule type" value="Genomic_DNA"/>
</dbReference>
<organism evidence="2">
    <name type="scientific">Timema monikensis</name>
    <dbReference type="NCBI Taxonomy" id="170555"/>
    <lineage>
        <taxon>Eukaryota</taxon>
        <taxon>Metazoa</taxon>
        <taxon>Ecdysozoa</taxon>
        <taxon>Arthropoda</taxon>
        <taxon>Hexapoda</taxon>
        <taxon>Insecta</taxon>
        <taxon>Pterygota</taxon>
        <taxon>Neoptera</taxon>
        <taxon>Polyneoptera</taxon>
        <taxon>Phasmatodea</taxon>
        <taxon>Timematodea</taxon>
        <taxon>Timematoidea</taxon>
        <taxon>Timematidae</taxon>
        <taxon>Timema</taxon>
    </lineage>
</organism>
<name>A0A7R9HQ30_9NEOP</name>
<protein>
    <submittedName>
        <fullName evidence="2">Uncharacterized protein</fullName>
    </submittedName>
</protein>
<evidence type="ECO:0000256" key="1">
    <source>
        <dbReference type="SAM" id="MobiDB-lite"/>
    </source>
</evidence>
<dbReference type="AlphaFoldDB" id="A0A7R9HQ30"/>
<proteinExistence type="predicted"/>
<gene>
    <name evidence="2" type="ORF">TMSB3V08_LOCUS5164</name>
</gene>
<reference evidence="2" key="1">
    <citation type="submission" date="2020-11" db="EMBL/GenBank/DDBJ databases">
        <authorList>
            <person name="Tran Van P."/>
        </authorList>
    </citation>
    <scope>NUCLEOTIDE SEQUENCE</scope>
</reference>
<sequence>MEATLSGVYLPVVRLGSASSERELEPEIRTQTNAAEQDNKENVGAFSNVKCVVNVGSVNGTPAPDVDCKPYRRVNLDVNEEVNVVKRDCKPARTLKSCPPVSKQGSIRDPLFCARARKTLARVVVKQGPRPPFSLSLSLSVYGHRDASVQTPSPGRRSGSHVLGTPTRRLHACRRLRPDATPRCVPTTVDAVRRLTARPSSLTPVRRSGGNMGCNTSKEAVQPVEEHKEEDKPREEARTISGVTGNKVEEEIGELTDACVALILSYYPPHRVFTPERCKAAWGVTEILVGYSSLSVIAFYFEGKVKDRRGKAGEIKDLHHCSPRACADDGWSLGTSSDIQHTVFCKNKLFSLSMDHASALQHPKKELTVHLLRWPNGPVTSSKQTELTSKWRSRF</sequence>
<evidence type="ECO:0000313" key="2">
    <source>
        <dbReference type="EMBL" id="CAD7428352.1"/>
    </source>
</evidence>
<feature type="region of interest" description="Disordered" evidence="1">
    <location>
        <begin position="201"/>
        <end position="242"/>
    </location>
</feature>